<accession>A0A5B7HY55</accession>
<gene>
    <name evidence="1" type="ORF">E2C01_069038</name>
</gene>
<name>A0A5B7HY55_PORTR</name>
<dbReference type="EMBL" id="VSRR010039427">
    <property type="protein sequence ID" value="MPC74666.1"/>
    <property type="molecule type" value="Genomic_DNA"/>
</dbReference>
<comment type="caution">
    <text evidence="1">The sequence shown here is derived from an EMBL/GenBank/DDBJ whole genome shotgun (WGS) entry which is preliminary data.</text>
</comment>
<protein>
    <submittedName>
        <fullName evidence="1">Uncharacterized protein</fullName>
    </submittedName>
</protein>
<evidence type="ECO:0000313" key="2">
    <source>
        <dbReference type="Proteomes" id="UP000324222"/>
    </source>
</evidence>
<evidence type="ECO:0000313" key="1">
    <source>
        <dbReference type="EMBL" id="MPC74666.1"/>
    </source>
</evidence>
<reference evidence="1 2" key="1">
    <citation type="submission" date="2019-05" db="EMBL/GenBank/DDBJ databases">
        <title>Another draft genome of Portunus trituberculatus and its Hox gene families provides insights of decapod evolution.</title>
        <authorList>
            <person name="Jeong J.-H."/>
            <person name="Song I."/>
            <person name="Kim S."/>
            <person name="Choi T."/>
            <person name="Kim D."/>
            <person name="Ryu S."/>
            <person name="Kim W."/>
        </authorList>
    </citation>
    <scope>NUCLEOTIDE SEQUENCE [LARGE SCALE GENOMIC DNA]</scope>
    <source>
        <tissue evidence="1">Muscle</tissue>
    </source>
</reference>
<dbReference type="AlphaFoldDB" id="A0A5B7HY55"/>
<dbReference type="Proteomes" id="UP000324222">
    <property type="component" value="Unassembled WGS sequence"/>
</dbReference>
<sequence>MLRRSSMHLLRFVSVMTPPCTHP</sequence>
<organism evidence="1 2">
    <name type="scientific">Portunus trituberculatus</name>
    <name type="common">Swimming crab</name>
    <name type="synonym">Neptunus trituberculatus</name>
    <dbReference type="NCBI Taxonomy" id="210409"/>
    <lineage>
        <taxon>Eukaryota</taxon>
        <taxon>Metazoa</taxon>
        <taxon>Ecdysozoa</taxon>
        <taxon>Arthropoda</taxon>
        <taxon>Crustacea</taxon>
        <taxon>Multicrustacea</taxon>
        <taxon>Malacostraca</taxon>
        <taxon>Eumalacostraca</taxon>
        <taxon>Eucarida</taxon>
        <taxon>Decapoda</taxon>
        <taxon>Pleocyemata</taxon>
        <taxon>Brachyura</taxon>
        <taxon>Eubrachyura</taxon>
        <taxon>Portunoidea</taxon>
        <taxon>Portunidae</taxon>
        <taxon>Portuninae</taxon>
        <taxon>Portunus</taxon>
    </lineage>
</organism>
<keyword evidence="2" id="KW-1185">Reference proteome</keyword>
<proteinExistence type="predicted"/>